<gene>
    <name evidence="1" type="ORF">I551_7225</name>
</gene>
<organism evidence="1 2">
    <name type="scientific">Mycobacterium ulcerans str. Harvey</name>
    <dbReference type="NCBI Taxonomy" id="1299332"/>
    <lineage>
        <taxon>Bacteria</taxon>
        <taxon>Bacillati</taxon>
        <taxon>Actinomycetota</taxon>
        <taxon>Actinomycetes</taxon>
        <taxon>Mycobacteriales</taxon>
        <taxon>Mycobacteriaceae</taxon>
        <taxon>Mycobacterium</taxon>
        <taxon>Mycobacterium ulcerans group</taxon>
    </lineage>
</organism>
<evidence type="ECO:0000313" key="2">
    <source>
        <dbReference type="Proteomes" id="UP000020681"/>
    </source>
</evidence>
<name>A0ABN0QNX2_MYCUL</name>
<comment type="caution">
    <text evidence="1">The sequence shown here is derived from an EMBL/GenBank/DDBJ whole genome shotgun (WGS) entry which is preliminary data.</text>
</comment>
<evidence type="ECO:0000313" key="1">
    <source>
        <dbReference type="EMBL" id="EUA86324.1"/>
    </source>
</evidence>
<reference evidence="1 2" key="1">
    <citation type="submission" date="2014-01" db="EMBL/GenBank/DDBJ databases">
        <authorList>
            <person name="Dobos K."/>
            <person name="Lenaerts A."/>
            <person name="Ordway D."/>
            <person name="DeGroote M.A."/>
            <person name="Parker T."/>
            <person name="Sizemore C."/>
            <person name="Tallon L.J."/>
            <person name="Sadzewicz L.K."/>
            <person name="Sengamalay N."/>
            <person name="Fraser C.M."/>
            <person name="Hine E."/>
            <person name="Shefchek K.A."/>
            <person name="Das S.P."/>
            <person name="Tettelin H."/>
        </authorList>
    </citation>
    <scope>NUCLEOTIDE SEQUENCE [LARGE SCALE GENOMIC DNA]</scope>
    <source>
        <strain evidence="1 2">Harvey</strain>
    </source>
</reference>
<dbReference type="EMBL" id="JAOL01000176">
    <property type="protein sequence ID" value="EUA86324.1"/>
    <property type="molecule type" value="Genomic_DNA"/>
</dbReference>
<keyword evidence="2" id="KW-1185">Reference proteome</keyword>
<accession>A0ABN0QNX2</accession>
<proteinExistence type="predicted"/>
<protein>
    <submittedName>
        <fullName evidence="1">Uncharacterized protein</fullName>
    </submittedName>
</protein>
<dbReference type="Proteomes" id="UP000020681">
    <property type="component" value="Unassembled WGS sequence"/>
</dbReference>
<sequence length="44" mass="5101">MYARAAVRKFLARSIPALLSEDPRAERVLSYIFNVVLNCEQYEP</sequence>